<dbReference type="GO" id="GO:0051010">
    <property type="term" value="F:microtubule plus-end binding"/>
    <property type="evidence" value="ECO:0007669"/>
    <property type="project" value="InterPro"/>
</dbReference>
<dbReference type="EMBL" id="CAJVPS010034029">
    <property type="protein sequence ID" value="CAG8738421.1"/>
    <property type="molecule type" value="Genomic_DNA"/>
</dbReference>
<accession>A0A9N9NJ11</accession>
<dbReference type="GO" id="GO:0007051">
    <property type="term" value="P:spindle organization"/>
    <property type="evidence" value="ECO:0007669"/>
    <property type="project" value="InterPro"/>
</dbReference>
<keyword evidence="3" id="KW-1185">Reference proteome</keyword>
<sequence>QKATVRGSAIATLECLANATGLDPLINSFATSLATDNPLLRKDLLSWLSERLKEGEEKGKKSSPDFKPLVVPLLSCLADRNGDVRKAAQACLGPVVNNAGYDFVVTKCGDLKGAVKQSIMPMIEAVRPVGGTGAQNKKPGQKPRPGAAKREPSPEEDDEEPEPLPLPSLRRPTDNPVGATGIQGKENKKPSLKYRFGAPMSKRDPSPEDSEVPESLPLPSLPGLRRPTVNNHENSVEHLIEKIASPDPQQSIEGLKEVDKELNGSPNKVFGHVDKLVNALTLQIRSSYPLIEPQKNTIIRLCKHLVNALVLLFSNKDLASTVSQDSLYTLLEELVNRLLDNNIQNVDNQHNQHLSKALNVAMVKVLENSNRNATYSALILILERATVDLRDLSSSEASDRIKFTELIMKCLW</sequence>
<dbReference type="GO" id="GO:0061863">
    <property type="term" value="F:microtubule plus end polymerase"/>
    <property type="evidence" value="ECO:0007669"/>
    <property type="project" value="InterPro"/>
</dbReference>
<evidence type="ECO:0000256" key="1">
    <source>
        <dbReference type="SAM" id="MobiDB-lite"/>
    </source>
</evidence>
<evidence type="ECO:0000313" key="2">
    <source>
        <dbReference type="EMBL" id="CAG8738421.1"/>
    </source>
</evidence>
<gene>
    <name evidence="2" type="ORF">ALEPTO_LOCUS12859</name>
</gene>
<name>A0A9N9NJ11_9GLOM</name>
<feature type="non-terminal residue" evidence="2">
    <location>
        <position position="412"/>
    </location>
</feature>
<dbReference type="PANTHER" id="PTHR12609">
    <property type="entry name" value="MICROTUBULE ASSOCIATED PROTEIN XMAP215"/>
    <property type="match status" value="1"/>
</dbReference>
<dbReference type="AlphaFoldDB" id="A0A9N9NJ11"/>
<dbReference type="GO" id="GO:0046785">
    <property type="term" value="P:microtubule polymerization"/>
    <property type="evidence" value="ECO:0007669"/>
    <property type="project" value="InterPro"/>
</dbReference>
<feature type="compositionally biased region" description="Low complexity" evidence="1">
    <location>
        <begin position="213"/>
        <end position="227"/>
    </location>
</feature>
<dbReference type="OrthoDB" id="205662at2759"/>
<protein>
    <submittedName>
        <fullName evidence="2">510_t:CDS:1</fullName>
    </submittedName>
</protein>
<feature type="non-terminal residue" evidence="2">
    <location>
        <position position="1"/>
    </location>
</feature>
<dbReference type="InterPro" id="IPR016024">
    <property type="entry name" value="ARM-type_fold"/>
</dbReference>
<dbReference type="Gene3D" id="1.25.10.10">
    <property type="entry name" value="Leucine-rich Repeat Variant"/>
    <property type="match status" value="2"/>
</dbReference>
<dbReference type="InterPro" id="IPR045110">
    <property type="entry name" value="XMAP215"/>
</dbReference>
<proteinExistence type="predicted"/>
<reference evidence="2" key="1">
    <citation type="submission" date="2021-06" db="EMBL/GenBank/DDBJ databases">
        <authorList>
            <person name="Kallberg Y."/>
            <person name="Tangrot J."/>
            <person name="Rosling A."/>
        </authorList>
    </citation>
    <scope>NUCLEOTIDE SEQUENCE</scope>
    <source>
        <strain evidence="2">FL130A</strain>
    </source>
</reference>
<dbReference type="GO" id="GO:0030951">
    <property type="term" value="P:establishment or maintenance of microtubule cytoskeleton polarity"/>
    <property type="evidence" value="ECO:0007669"/>
    <property type="project" value="InterPro"/>
</dbReference>
<comment type="caution">
    <text evidence="2">The sequence shown here is derived from an EMBL/GenBank/DDBJ whole genome shotgun (WGS) entry which is preliminary data.</text>
</comment>
<dbReference type="InterPro" id="IPR011989">
    <property type="entry name" value="ARM-like"/>
</dbReference>
<dbReference type="SUPFAM" id="SSF48371">
    <property type="entry name" value="ARM repeat"/>
    <property type="match status" value="1"/>
</dbReference>
<dbReference type="Proteomes" id="UP000789508">
    <property type="component" value="Unassembled WGS sequence"/>
</dbReference>
<organism evidence="2 3">
    <name type="scientific">Ambispora leptoticha</name>
    <dbReference type="NCBI Taxonomy" id="144679"/>
    <lineage>
        <taxon>Eukaryota</taxon>
        <taxon>Fungi</taxon>
        <taxon>Fungi incertae sedis</taxon>
        <taxon>Mucoromycota</taxon>
        <taxon>Glomeromycotina</taxon>
        <taxon>Glomeromycetes</taxon>
        <taxon>Archaeosporales</taxon>
        <taxon>Ambisporaceae</taxon>
        <taxon>Ambispora</taxon>
    </lineage>
</organism>
<evidence type="ECO:0000313" key="3">
    <source>
        <dbReference type="Proteomes" id="UP000789508"/>
    </source>
</evidence>
<feature type="region of interest" description="Disordered" evidence="1">
    <location>
        <begin position="128"/>
        <end position="229"/>
    </location>
</feature>